<dbReference type="OrthoDB" id="94039at2759"/>
<dbReference type="SUPFAM" id="SSF53474">
    <property type="entry name" value="alpha/beta-Hydrolases"/>
    <property type="match status" value="1"/>
</dbReference>
<dbReference type="Proteomes" id="UP000590412">
    <property type="component" value="Unassembled WGS sequence"/>
</dbReference>
<dbReference type="InterPro" id="IPR050228">
    <property type="entry name" value="Carboxylesterase_BioH"/>
</dbReference>
<accession>A0A8X7NP57</accession>
<organism evidence="2 3">
    <name type="scientific">Candida parapsilosis</name>
    <name type="common">Yeast</name>
    <dbReference type="NCBI Taxonomy" id="5480"/>
    <lineage>
        <taxon>Eukaryota</taxon>
        <taxon>Fungi</taxon>
        <taxon>Dikarya</taxon>
        <taxon>Ascomycota</taxon>
        <taxon>Saccharomycotina</taxon>
        <taxon>Pichiomycetes</taxon>
        <taxon>Debaryomycetaceae</taxon>
        <taxon>Candida/Lodderomyces clade</taxon>
        <taxon>Candida</taxon>
    </lineage>
</organism>
<feature type="domain" description="AB hydrolase-1" evidence="1">
    <location>
        <begin position="54"/>
        <end position="331"/>
    </location>
</feature>
<dbReference type="Pfam" id="PF12697">
    <property type="entry name" value="Abhydrolase_6"/>
    <property type="match status" value="1"/>
</dbReference>
<dbReference type="EMBL" id="JABWAB010000004">
    <property type="protein sequence ID" value="KAF6053050.1"/>
    <property type="molecule type" value="Genomic_DNA"/>
</dbReference>
<keyword evidence="2" id="KW-0378">Hydrolase</keyword>
<dbReference type="PANTHER" id="PTHR43194">
    <property type="entry name" value="HYDROLASE ALPHA/BETA FOLD FAMILY"/>
    <property type="match status" value="1"/>
</dbReference>
<evidence type="ECO:0000313" key="3">
    <source>
        <dbReference type="Proteomes" id="UP000590412"/>
    </source>
</evidence>
<dbReference type="InterPro" id="IPR029058">
    <property type="entry name" value="AB_hydrolase_fold"/>
</dbReference>
<dbReference type="PANTHER" id="PTHR43194:SF2">
    <property type="entry name" value="PEROXISOMAL MEMBRANE PROTEIN LPX1"/>
    <property type="match status" value="1"/>
</dbReference>
<reference evidence="2" key="1">
    <citation type="submission" date="2020-03" db="EMBL/GenBank/DDBJ databases">
        <title>FDA dAtabase for Regulatory Grade micrObial Sequences (FDA-ARGOS): Supporting development and validation of Infectious Disease Dx tests.</title>
        <authorList>
            <person name="Campos J."/>
            <person name="Goldberg B."/>
            <person name="Tallon L."/>
            <person name="Sadzewicz L."/>
            <person name="Vavikolanu K."/>
            <person name="Mehta A."/>
            <person name="Aluvathingal J."/>
            <person name="Nadendla S."/>
            <person name="Nandy P."/>
            <person name="Geyer C."/>
            <person name="Yan Y."/>
            <person name="Sichtig H."/>
        </authorList>
    </citation>
    <scope>NUCLEOTIDE SEQUENCE [LARGE SCALE GENOMIC DNA]</scope>
    <source>
        <strain evidence="2">FDAARGOS_652</strain>
    </source>
</reference>
<dbReference type="InterPro" id="IPR000073">
    <property type="entry name" value="AB_hydrolase_1"/>
</dbReference>
<proteinExistence type="predicted"/>
<dbReference type="GO" id="GO:0016787">
    <property type="term" value="F:hydrolase activity"/>
    <property type="evidence" value="ECO:0007669"/>
    <property type="project" value="UniProtKB-KW"/>
</dbReference>
<dbReference type="Gene3D" id="3.40.50.1820">
    <property type="entry name" value="alpha/beta hydrolase"/>
    <property type="match status" value="1"/>
</dbReference>
<protein>
    <submittedName>
        <fullName evidence="2">Alpha/beta hydrolase family protein</fullName>
    </submittedName>
</protein>
<sequence length="399" mass="45457">MSFTLEKKQAKAYPFRAKGSTLLAKDAQDLTIVYNKFKSNFPRPNPESQLTFNLVFCHGTGFNKSVWTYLIKQLYKLSQSHQVPWFLDTVLAIDAIGHGDTSLANEGKLGCVYMWDDGSKDVIEVVKHELATTGDMKNDFESRNLIVGHSMGGFTALYATFLEPALFDSVVAIEPVIYGTPESEQRFMKSLKKLVGIMLDSFDTEQDARDYFEKYSFTKRFQSEVLQDYIADEIYKTKNAEGKDVYKTKCSKVSQLTTYLSPRMAMQKGMLILPLIRVPVFHVIGGAANWNVRESITWIRTSIRSDMLAGAIEIKDGQHLVNSEQPDDVVKIIRESMTKRDEEYKKKRSMIPEIALNGDKNAIRDQQYKSILNLDMDHVYGYDAANHVPFQLIDKKSKL</sequence>
<comment type="caution">
    <text evidence="2">The sequence shown here is derived from an EMBL/GenBank/DDBJ whole genome shotgun (WGS) entry which is preliminary data.</text>
</comment>
<gene>
    <name evidence="2" type="ORF">FOB60_003306</name>
</gene>
<evidence type="ECO:0000259" key="1">
    <source>
        <dbReference type="Pfam" id="PF12697"/>
    </source>
</evidence>
<evidence type="ECO:0000313" key="2">
    <source>
        <dbReference type="EMBL" id="KAF6053050.1"/>
    </source>
</evidence>
<dbReference type="AlphaFoldDB" id="A0A8X7NP57"/>
<name>A0A8X7NP57_CANPA</name>